<gene>
    <name evidence="2" type="ORF">Clacol_004951</name>
</gene>
<dbReference type="EMBL" id="BPWL01000005">
    <property type="protein sequence ID" value="GJJ10724.1"/>
    <property type="molecule type" value="Genomic_DNA"/>
</dbReference>
<comment type="caution">
    <text evidence="2">The sequence shown here is derived from an EMBL/GenBank/DDBJ whole genome shotgun (WGS) entry which is preliminary data.</text>
</comment>
<feature type="region of interest" description="Disordered" evidence="1">
    <location>
        <begin position="1"/>
        <end position="51"/>
    </location>
</feature>
<keyword evidence="3" id="KW-1185">Reference proteome</keyword>
<protein>
    <submittedName>
        <fullName evidence="2">Uncharacterized protein</fullName>
    </submittedName>
</protein>
<dbReference type="AlphaFoldDB" id="A0AAV5A7X6"/>
<proteinExistence type="predicted"/>
<reference evidence="2" key="1">
    <citation type="submission" date="2021-10" db="EMBL/GenBank/DDBJ databases">
        <title>De novo Genome Assembly of Clathrus columnatus (Basidiomycota, Fungi) Using Illumina and Nanopore Sequence Data.</title>
        <authorList>
            <person name="Ogiso-Tanaka E."/>
            <person name="Itagaki H."/>
            <person name="Hosoya T."/>
            <person name="Hosaka K."/>
        </authorList>
    </citation>
    <scope>NUCLEOTIDE SEQUENCE</scope>
    <source>
        <strain evidence="2">MO-923</strain>
    </source>
</reference>
<dbReference type="Proteomes" id="UP001050691">
    <property type="component" value="Unassembled WGS sequence"/>
</dbReference>
<evidence type="ECO:0000256" key="1">
    <source>
        <dbReference type="SAM" id="MobiDB-lite"/>
    </source>
</evidence>
<name>A0AAV5A7X6_9AGAM</name>
<sequence length="179" mass="19575">MDDGGSGPQLSHPRKCCAIPVSTLPSKKKKVTKEPFQPQLPDEGTNGSNSTSIKGIMNASIGDNNFIDISGIQVEAHYDKLKSIFTEDPVFQGMAHSLDVLTKLKTLPDNDDAMPPSQEIQDFLSAIETANPKTCVDKDAVNQSWGHEQFRNGVKQFNSILWDNINTSKTGFRILAATI</sequence>
<accession>A0AAV5A7X6</accession>
<evidence type="ECO:0000313" key="3">
    <source>
        <dbReference type="Proteomes" id="UP001050691"/>
    </source>
</evidence>
<organism evidence="2 3">
    <name type="scientific">Clathrus columnatus</name>
    <dbReference type="NCBI Taxonomy" id="1419009"/>
    <lineage>
        <taxon>Eukaryota</taxon>
        <taxon>Fungi</taxon>
        <taxon>Dikarya</taxon>
        <taxon>Basidiomycota</taxon>
        <taxon>Agaricomycotina</taxon>
        <taxon>Agaricomycetes</taxon>
        <taxon>Phallomycetidae</taxon>
        <taxon>Phallales</taxon>
        <taxon>Clathraceae</taxon>
        <taxon>Clathrus</taxon>
    </lineage>
</organism>
<evidence type="ECO:0000313" key="2">
    <source>
        <dbReference type="EMBL" id="GJJ10724.1"/>
    </source>
</evidence>